<dbReference type="EMBL" id="MZ244211">
    <property type="protein sequence ID" value="QWY26487.1"/>
    <property type="molecule type" value="Genomic_DNA"/>
</dbReference>
<accession>A0A8F3CIJ8</accession>
<name>A0A8F3CIJ8_9VIRU</name>
<protein>
    <submittedName>
        <fullName evidence="1">Uncharacterized protein</fullName>
    </submittedName>
</protein>
<organism evidence="1">
    <name type="scientific">Ranid herpesvirus 4</name>
    <dbReference type="NCBI Taxonomy" id="2849006"/>
    <lineage>
        <taxon>Viruses</taxon>
        <taxon>Duplodnaviria</taxon>
        <taxon>Heunggongvirae</taxon>
        <taxon>Peploviricota</taxon>
        <taxon>Herviviricetes</taxon>
        <taxon>Herpesvirales</taxon>
    </lineage>
</organism>
<evidence type="ECO:0000313" key="1">
    <source>
        <dbReference type="EMBL" id="QWY26487.1"/>
    </source>
</evidence>
<reference evidence="1" key="1">
    <citation type="journal article" date="2021" name="Viruses">
        <title>Discovery and Characterization of Actively Replicating DNA and Retro-Transcribing Viruses in Lower Vertebrate Hosts Based on RNA Sequencing.</title>
        <authorList>
            <person name="Chen X.X."/>
            <person name="Wu W.C."/>
            <person name="Shi M."/>
        </authorList>
    </citation>
    <scope>NUCLEOTIDE SEQUENCE</scope>
    <source>
        <strain evidence="1">Cxx6</strain>
    </source>
</reference>
<reference evidence="1" key="2">
    <citation type="submission" date="2021-04" db="EMBL/GenBank/DDBJ databases">
        <authorList>
            <person name="Chen X."/>
            <person name="Shi M."/>
            <person name="Wu W."/>
        </authorList>
    </citation>
    <scope>NUCLEOTIDE SEQUENCE</scope>
    <source>
        <strain evidence="1">Cxx6</strain>
    </source>
</reference>
<sequence length="335" mass="38453">MGVLLNRAIVLLIIMLVLMFNSVKLDLSTCKYKTGFCTELPGRLRELYGREKYKIAYSVKPTTCYYANMIACDIYNPCLIPDAYEKYAQYNPSVSKYQNYTTLLKNSTNKEAESIYIKLALQSECDNVLSEEYMYLEPIIRIENCPQITGKISSRRLLALALTLRDKVGKSILLQNQAVQILTETTDIQLMNKNIKQYLCPELCESRLKRDTVFPINDATMSEIIDVCSNETFSNIMGKDIHEIQQLTYQESYLRPKYLVDNGLINFSATCLASHMTTCIESMLVNISGSICITQASKALFPVNCQPFKYKILSFLEVEENMFNKVDDRHMICWQ</sequence>
<proteinExistence type="predicted"/>